<accession>A0A7Y9I8H4</accession>
<proteinExistence type="predicted"/>
<dbReference type="InterPro" id="IPR034768">
    <property type="entry name" value="4FE4S_WBL"/>
</dbReference>
<organism evidence="2 3">
    <name type="scientific">Microlunatus parietis</name>
    <dbReference type="NCBI Taxonomy" id="682979"/>
    <lineage>
        <taxon>Bacteria</taxon>
        <taxon>Bacillati</taxon>
        <taxon>Actinomycetota</taxon>
        <taxon>Actinomycetes</taxon>
        <taxon>Propionibacteriales</taxon>
        <taxon>Propionibacteriaceae</taxon>
        <taxon>Microlunatus</taxon>
    </lineage>
</organism>
<dbReference type="GO" id="GO:0003700">
    <property type="term" value="F:DNA-binding transcription factor activity"/>
    <property type="evidence" value="ECO:0007669"/>
    <property type="project" value="InterPro"/>
</dbReference>
<dbReference type="InterPro" id="IPR007630">
    <property type="entry name" value="RNA_pol_sigma70_r4"/>
</dbReference>
<dbReference type="PROSITE" id="PS51674">
    <property type="entry name" value="4FE4S_WBL"/>
    <property type="match status" value="1"/>
</dbReference>
<dbReference type="Pfam" id="PF04545">
    <property type="entry name" value="Sigma70_r4"/>
    <property type="match status" value="1"/>
</dbReference>
<keyword evidence="2" id="KW-0238">DNA-binding</keyword>
<keyword evidence="3" id="KW-1185">Reference proteome</keyword>
<comment type="caution">
    <text evidence="2">The sequence shown here is derived from an EMBL/GenBank/DDBJ whole genome shotgun (WGS) entry which is preliminary data.</text>
</comment>
<dbReference type="EMBL" id="JACCBU010000001">
    <property type="protein sequence ID" value="NYE71946.1"/>
    <property type="molecule type" value="Genomic_DNA"/>
</dbReference>
<evidence type="ECO:0000313" key="2">
    <source>
        <dbReference type="EMBL" id="NYE71946.1"/>
    </source>
</evidence>
<dbReference type="InterPro" id="IPR036388">
    <property type="entry name" value="WH-like_DNA-bd_sf"/>
</dbReference>
<evidence type="ECO:0000313" key="3">
    <source>
        <dbReference type="Proteomes" id="UP000569914"/>
    </source>
</evidence>
<dbReference type="AlphaFoldDB" id="A0A7Y9I8H4"/>
<dbReference type="RefSeq" id="WP_246322357.1">
    <property type="nucleotide sequence ID" value="NZ_JACCBU010000001.1"/>
</dbReference>
<dbReference type="Pfam" id="PF02467">
    <property type="entry name" value="Whib"/>
    <property type="match status" value="1"/>
</dbReference>
<protein>
    <submittedName>
        <fullName evidence="2">AraC-like DNA-binding protein</fullName>
    </submittedName>
</protein>
<gene>
    <name evidence="2" type="ORF">BKA15_003275</name>
</gene>
<dbReference type="Proteomes" id="UP000569914">
    <property type="component" value="Unassembled WGS sequence"/>
</dbReference>
<feature type="domain" description="4Fe-4S Wbl-type" evidence="1">
    <location>
        <begin position="17"/>
        <end position="90"/>
    </location>
</feature>
<dbReference type="Gene3D" id="1.10.10.10">
    <property type="entry name" value="Winged helix-like DNA-binding domain superfamily/Winged helix DNA-binding domain"/>
    <property type="match status" value="1"/>
</dbReference>
<dbReference type="GO" id="GO:0003677">
    <property type="term" value="F:DNA binding"/>
    <property type="evidence" value="ECO:0007669"/>
    <property type="project" value="UniProtKB-KW"/>
</dbReference>
<reference evidence="2 3" key="1">
    <citation type="submission" date="2020-07" db="EMBL/GenBank/DDBJ databases">
        <title>Sequencing the genomes of 1000 actinobacteria strains.</title>
        <authorList>
            <person name="Klenk H.-P."/>
        </authorList>
    </citation>
    <scope>NUCLEOTIDE SEQUENCE [LARGE SCALE GENOMIC DNA]</scope>
    <source>
        <strain evidence="2 3">DSM 22083</strain>
    </source>
</reference>
<sequence>MSTHTSTNAAHSYERMSCLDNPELFQDPLLEEPPASTAPASVRRRYSMLESKAQDLCQSCPLLTDCLYRAVVDHNVSGIAGGTTERQRNEIRRRLGWTVQPEDFDTLAGVTGRHRQVDHDEVVRLRQANPHESLETLAQRLGCSLSTVKRHLRRARTEPRRPKKTVSAPSMAAVLAAASAVINRLRVAA</sequence>
<name>A0A7Y9I8H4_9ACTN</name>
<dbReference type="GO" id="GO:0006352">
    <property type="term" value="P:DNA-templated transcription initiation"/>
    <property type="evidence" value="ECO:0007669"/>
    <property type="project" value="InterPro"/>
</dbReference>
<evidence type="ECO:0000259" key="1">
    <source>
        <dbReference type="PROSITE" id="PS51674"/>
    </source>
</evidence>